<name>A0ABV8NZP4_9BURK</name>
<dbReference type="InterPro" id="IPR014340">
    <property type="entry name" value="LptA"/>
</dbReference>
<accession>A0ABV8NZP4</accession>
<evidence type="ECO:0000256" key="5">
    <source>
        <dbReference type="SAM" id="MobiDB-lite"/>
    </source>
</evidence>
<evidence type="ECO:0000256" key="1">
    <source>
        <dbReference type="ARBA" id="ARBA00022448"/>
    </source>
</evidence>
<keyword evidence="3 4" id="KW-0574">Periplasm</keyword>
<keyword evidence="8" id="KW-1185">Reference proteome</keyword>
<feature type="signal peptide" evidence="4">
    <location>
        <begin position="1"/>
        <end position="30"/>
    </location>
</feature>
<keyword evidence="2 4" id="KW-0732">Signal</keyword>
<evidence type="ECO:0000313" key="7">
    <source>
        <dbReference type="EMBL" id="MFC4201771.1"/>
    </source>
</evidence>
<dbReference type="InterPro" id="IPR052037">
    <property type="entry name" value="LPS_export_LptA"/>
</dbReference>
<dbReference type="PROSITE" id="PS51257">
    <property type="entry name" value="PROKAR_LIPOPROTEIN"/>
    <property type="match status" value="1"/>
</dbReference>
<evidence type="ECO:0000313" key="8">
    <source>
        <dbReference type="Proteomes" id="UP001595848"/>
    </source>
</evidence>
<dbReference type="EMBL" id="JBHSBV010000004">
    <property type="protein sequence ID" value="MFC4201771.1"/>
    <property type="molecule type" value="Genomic_DNA"/>
</dbReference>
<dbReference type="RefSeq" id="WP_217964954.1">
    <property type="nucleotide sequence ID" value="NZ_JAHTBN010000004.1"/>
</dbReference>
<feature type="compositionally biased region" description="Low complexity" evidence="5">
    <location>
        <begin position="34"/>
        <end position="54"/>
    </location>
</feature>
<proteinExistence type="inferred from homology"/>
<dbReference type="Pfam" id="PF03968">
    <property type="entry name" value="LptD_N"/>
    <property type="match status" value="1"/>
</dbReference>
<dbReference type="PANTHER" id="PTHR36504">
    <property type="entry name" value="LIPOPOLYSACCHARIDE EXPORT SYSTEM PROTEIN LPTA"/>
    <property type="match status" value="1"/>
</dbReference>
<sequence length="241" mass="25067" precursor="true">MTLDSRTTLALRTASAMLLATALACAPALAASAAGTPPSSASAGSKNAAAQPAADHSKSGSQAGKKPAEQPDTVVLSDTLNYNDVKKESIFTGNVVMTRGLMTLRADKLVAHQDAEGFQYGTATVAPGKLVFVRQENPEKFEVIEARGLRAEYNGKTEEFEMIGKAVVTRFVCGKPFDSISGERVKYNQKTDIYQAYGGPNSAAAGGRVRSVAQPGAKIDAAVAECSKKSAPAAGKPTGNR</sequence>
<keyword evidence="1 4" id="KW-0813">Transport</keyword>
<evidence type="ECO:0000256" key="4">
    <source>
        <dbReference type="HAMAP-Rule" id="MF_01914"/>
    </source>
</evidence>
<evidence type="ECO:0000256" key="2">
    <source>
        <dbReference type="ARBA" id="ARBA00022729"/>
    </source>
</evidence>
<reference evidence="8" key="1">
    <citation type="journal article" date="2019" name="Int. J. Syst. Evol. Microbiol.">
        <title>The Global Catalogue of Microorganisms (GCM) 10K type strain sequencing project: providing services to taxonomists for standard genome sequencing and annotation.</title>
        <authorList>
            <consortium name="The Broad Institute Genomics Platform"/>
            <consortium name="The Broad Institute Genome Sequencing Center for Infectious Disease"/>
            <person name="Wu L."/>
            <person name="Ma J."/>
        </authorList>
    </citation>
    <scope>NUCLEOTIDE SEQUENCE [LARGE SCALE GENOMIC DNA]</scope>
    <source>
        <strain evidence="8">LMG 24813</strain>
    </source>
</reference>
<organism evidence="7 8">
    <name type="scientific">Candidimonas humi</name>
    <dbReference type="NCBI Taxonomy" id="683355"/>
    <lineage>
        <taxon>Bacteria</taxon>
        <taxon>Pseudomonadati</taxon>
        <taxon>Pseudomonadota</taxon>
        <taxon>Betaproteobacteria</taxon>
        <taxon>Burkholderiales</taxon>
        <taxon>Alcaligenaceae</taxon>
        <taxon>Candidimonas</taxon>
    </lineage>
</organism>
<comment type="subcellular location">
    <subcellularLocation>
        <location evidence="4">Periplasm</location>
    </subcellularLocation>
</comment>
<evidence type="ECO:0000256" key="3">
    <source>
        <dbReference type="ARBA" id="ARBA00022764"/>
    </source>
</evidence>
<dbReference type="PANTHER" id="PTHR36504:SF1">
    <property type="entry name" value="LIPOPOLYSACCHARIDE EXPORT SYSTEM PROTEIN LPTA"/>
    <property type="match status" value="1"/>
</dbReference>
<protein>
    <recommendedName>
        <fullName evidence="4">Lipopolysaccharide export system protein LptA</fullName>
    </recommendedName>
</protein>
<comment type="subunit">
    <text evidence="4">Component of the lipopolysaccharide transport and assembly complex.</text>
</comment>
<dbReference type="NCBIfam" id="TIGR03002">
    <property type="entry name" value="outer_YhbN_LptA"/>
    <property type="match status" value="1"/>
</dbReference>
<gene>
    <name evidence="4 7" type="primary">lptA</name>
    <name evidence="7" type="ORF">ACFOY1_12480</name>
</gene>
<feature type="chain" id="PRO_5044933014" description="Lipopolysaccharide export system protein LptA" evidence="4">
    <location>
        <begin position="31"/>
        <end position="241"/>
    </location>
</feature>
<comment type="function">
    <text evidence="4">Involved in the assembly of lipopolysaccharide (LPS). Required for the translocation of LPS from the inner membrane to the outer membrane.</text>
</comment>
<dbReference type="HAMAP" id="MF_01914">
    <property type="entry name" value="LPS_assembly_LptA"/>
    <property type="match status" value="1"/>
</dbReference>
<feature type="region of interest" description="Disordered" evidence="5">
    <location>
        <begin position="34"/>
        <end position="75"/>
    </location>
</feature>
<comment type="similarity">
    <text evidence="4">Belongs to the LptA family.</text>
</comment>
<feature type="domain" description="Organic solvent tolerance-like N-terminal" evidence="6">
    <location>
        <begin position="75"/>
        <end position="192"/>
    </location>
</feature>
<evidence type="ECO:0000259" key="6">
    <source>
        <dbReference type="Pfam" id="PF03968"/>
    </source>
</evidence>
<dbReference type="InterPro" id="IPR005653">
    <property type="entry name" value="OstA-like_N"/>
</dbReference>
<comment type="caution">
    <text evidence="7">The sequence shown here is derived from an EMBL/GenBank/DDBJ whole genome shotgun (WGS) entry which is preliminary data.</text>
</comment>
<dbReference type="Proteomes" id="UP001595848">
    <property type="component" value="Unassembled WGS sequence"/>
</dbReference>